<keyword evidence="8" id="KW-1185">Reference proteome</keyword>
<dbReference type="InterPro" id="IPR044880">
    <property type="entry name" value="NCX_ion-bd_dom_sf"/>
</dbReference>
<evidence type="ECO:0000256" key="3">
    <source>
        <dbReference type="ARBA" id="ARBA00022989"/>
    </source>
</evidence>
<feature type="transmembrane region" description="Helical" evidence="5">
    <location>
        <begin position="303"/>
        <end position="326"/>
    </location>
</feature>
<dbReference type="EMBL" id="VLLG01000004">
    <property type="protein sequence ID" value="TWI86400.1"/>
    <property type="molecule type" value="Genomic_DNA"/>
</dbReference>
<dbReference type="PANTHER" id="PTHR10846:SF8">
    <property type="entry name" value="INNER MEMBRANE PROTEIN YRBG"/>
    <property type="match status" value="1"/>
</dbReference>
<evidence type="ECO:0000313" key="7">
    <source>
        <dbReference type="EMBL" id="TWI86400.1"/>
    </source>
</evidence>
<keyword evidence="3 5" id="KW-1133">Transmembrane helix</keyword>
<evidence type="ECO:0000313" key="8">
    <source>
        <dbReference type="Proteomes" id="UP000316778"/>
    </source>
</evidence>
<keyword evidence="4 5" id="KW-0472">Membrane</keyword>
<accession>A0A562T069</accession>
<feature type="transmembrane region" description="Helical" evidence="5">
    <location>
        <begin position="130"/>
        <end position="153"/>
    </location>
</feature>
<dbReference type="GO" id="GO:0005262">
    <property type="term" value="F:calcium channel activity"/>
    <property type="evidence" value="ECO:0007669"/>
    <property type="project" value="TreeGrafter"/>
</dbReference>
<dbReference type="Proteomes" id="UP000316778">
    <property type="component" value="Unassembled WGS sequence"/>
</dbReference>
<feature type="transmembrane region" description="Helical" evidence="5">
    <location>
        <begin position="69"/>
        <end position="91"/>
    </location>
</feature>
<evidence type="ECO:0000256" key="4">
    <source>
        <dbReference type="ARBA" id="ARBA00023136"/>
    </source>
</evidence>
<evidence type="ECO:0000256" key="1">
    <source>
        <dbReference type="ARBA" id="ARBA00004141"/>
    </source>
</evidence>
<gene>
    <name evidence="7" type="ORF">LX66_3657</name>
</gene>
<feature type="domain" description="Sodium/calcium exchanger membrane region" evidence="6">
    <location>
        <begin position="6"/>
        <end position="147"/>
    </location>
</feature>
<feature type="transmembrane region" description="Helical" evidence="5">
    <location>
        <begin position="38"/>
        <end position="63"/>
    </location>
</feature>
<dbReference type="OrthoDB" id="9794225at2"/>
<feature type="transmembrane region" description="Helical" evidence="5">
    <location>
        <begin position="240"/>
        <end position="258"/>
    </location>
</feature>
<dbReference type="PANTHER" id="PTHR10846">
    <property type="entry name" value="SODIUM/POTASSIUM/CALCIUM EXCHANGER"/>
    <property type="match status" value="1"/>
</dbReference>
<comment type="subcellular location">
    <subcellularLocation>
        <location evidence="1">Membrane</location>
        <topology evidence="1">Multi-pass membrane protein</topology>
    </subcellularLocation>
</comment>
<evidence type="ECO:0000256" key="5">
    <source>
        <dbReference type="SAM" id="Phobius"/>
    </source>
</evidence>
<comment type="caution">
    <text evidence="7">The sequence shown here is derived from an EMBL/GenBank/DDBJ whole genome shotgun (WGS) entry which is preliminary data.</text>
</comment>
<dbReference type="GO" id="GO:0006874">
    <property type="term" value="P:intracellular calcium ion homeostasis"/>
    <property type="evidence" value="ECO:0007669"/>
    <property type="project" value="TreeGrafter"/>
</dbReference>
<feature type="transmembrane region" description="Helical" evidence="5">
    <location>
        <begin position="103"/>
        <end position="124"/>
    </location>
</feature>
<evidence type="ECO:0000259" key="6">
    <source>
        <dbReference type="Pfam" id="PF01699"/>
    </source>
</evidence>
<feature type="domain" description="Sodium/calcium exchanger membrane region" evidence="6">
    <location>
        <begin position="183"/>
        <end position="325"/>
    </location>
</feature>
<organism evidence="7 8">
    <name type="scientific">Chitinophaga japonensis</name>
    <name type="common">Flexibacter japonensis</name>
    <dbReference type="NCBI Taxonomy" id="104662"/>
    <lineage>
        <taxon>Bacteria</taxon>
        <taxon>Pseudomonadati</taxon>
        <taxon>Bacteroidota</taxon>
        <taxon>Chitinophagia</taxon>
        <taxon>Chitinophagales</taxon>
        <taxon>Chitinophagaceae</taxon>
        <taxon>Chitinophaga</taxon>
    </lineage>
</organism>
<dbReference type="GO" id="GO:0008273">
    <property type="term" value="F:calcium, potassium:sodium antiporter activity"/>
    <property type="evidence" value="ECO:0007669"/>
    <property type="project" value="TreeGrafter"/>
</dbReference>
<name>A0A562T069_CHIJA</name>
<keyword evidence="2 5" id="KW-0812">Transmembrane</keyword>
<dbReference type="RefSeq" id="WP_145716183.1">
    <property type="nucleotide sequence ID" value="NZ_BAAAFY010000005.1"/>
</dbReference>
<dbReference type="GO" id="GO:0005886">
    <property type="term" value="C:plasma membrane"/>
    <property type="evidence" value="ECO:0007669"/>
    <property type="project" value="TreeGrafter"/>
</dbReference>
<sequence>MLPDLLLFSACAVVIFIAGRKLSYYGNLIAIKTGIGKAWIGLVLVAAVTSLPELVVGIGSVTIVKSADLALGDIAGSCAFNLLLLSLLDFMSPKPLLGRAANTHVLAASMSILLLAIVGIGLFLPVDISIAGWLSAVSLLAFIVYFITIRLLFNYEKRNHHTEAEVAATGMPLRVAVRYYIFNSLFIVAAAIMLPTFAEGIALKSGLGLTFVGTLFLAASTSLPEVAVSGSALRAGNVDIAVGNILGSNIFNIFILALDDLFYAGGSLLFNASDINLVSIFAAIMMTTVAIAGLMIKLPEKGFLLTWDTFVILLIFLFNLLLLYWLKA</sequence>
<feature type="transmembrane region" description="Helical" evidence="5">
    <location>
        <begin position="179"/>
        <end position="197"/>
    </location>
</feature>
<protein>
    <submittedName>
        <fullName evidence="7">Cation:H+ antiporter</fullName>
    </submittedName>
</protein>
<dbReference type="AlphaFoldDB" id="A0A562T069"/>
<dbReference type="Pfam" id="PF01699">
    <property type="entry name" value="Na_Ca_ex"/>
    <property type="match status" value="2"/>
</dbReference>
<feature type="transmembrane region" description="Helical" evidence="5">
    <location>
        <begin position="278"/>
        <end position="296"/>
    </location>
</feature>
<dbReference type="InterPro" id="IPR004837">
    <property type="entry name" value="NaCa_Exmemb"/>
</dbReference>
<evidence type="ECO:0000256" key="2">
    <source>
        <dbReference type="ARBA" id="ARBA00022692"/>
    </source>
</evidence>
<feature type="transmembrane region" description="Helical" evidence="5">
    <location>
        <begin position="209"/>
        <end position="228"/>
    </location>
</feature>
<feature type="transmembrane region" description="Helical" evidence="5">
    <location>
        <begin position="6"/>
        <end position="26"/>
    </location>
</feature>
<dbReference type="InterPro" id="IPR004481">
    <property type="entry name" value="K/Na/Ca-exchanger"/>
</dbReference>
<dbReference type="Gene3D" id="1.20.1420.30">
    <property type="entry name" value="NCX, central ion-binding region"/>
    <property type="match status" value="1"/>
</dbReference>
<reference evidence="7 8" key="1">
    <citation type="journal article" date="2013" name="Stand. Genomic Sci.">
        <title>Genomic Encyclopedia of Type Strains, Phase I: The one thousand microbial genomes (KMG-I) project.</title>
        <authorList>
            <person name="Kyrpides N.C."/>
            <person name="Woyke T."/>
            <person name="Eisen J.A."/>
            <person name="Garrity G."/>
            <person name="Lilburn T.G."/>
            <person name="Beck B.J."/>
            <person name="Whitman W.B."/>
            <person name="Hugenholtz P."/>
            <person name="Klenk H.P."/>
        </authorList>
    </citation>
    <scope>NUCLEOTIDE SEQUENCE [LARGE SCALE GENOMIC DNA]</scope>
    <source>
        <strain evidence="7 8">DSM 13484</strain>
    </source>
</reference>
<proteinExistence type="predicted"/>